<dbReference type="Proteomes" id="UP000007151">
    <property type="component" value="Unassembled WGS sequence"/>
</dbReference>
<dbReference type="GO" id="GO:0036122">
    <property type="term" value="F:BMP binding"/>
    <property type="evidence" value="ECO:0007669"/>
    <property type="project" value="TreeGrafter"/>
</dbReference>
<feature type="compositionally biased region" description="Basic and acidic residues" evidence="4">
    <location>
        <begin position="849"/>
        <end position="860"/>
    </location>
</feature>
<evidence type="ECO:0000256" key="3">
    <source>
        <dbReference type="ARBA" id="ARBA00022729"/>
    </source>
</evidence>
<accession>A0A212FEH4</accession>
<feature type="compositionally biased region" description="Polar residues" evidence="4">
    <location>
        <begin position="527"/>
        <end position="567"/>
    </location>
</feature>
<dbReference type="InParanoid" id="A0A212FEH4"/>
<evidence type="ECO:0000256" key="4">
    <source>
        <dbReference type="SAM" id="MobiDB-lite"/>
    </source>
</evidence>
<evidence type="ECO:0000313" key="7">
    <source>
        <dbReference type="Proteomes" id="UP000007151"/>
    </source>
</evidence>
<keyword evidence="7" id="KW-1185">Reference proteome</keyword>
<dbReference type="PANTHER" id="PTHR46698:SF4">
    <property type="entry name" value="CROSSVEINLESS 2"/>
    <property type="match status" value="1"/>
</dbReference>
<evidence type="ECO:0000259" key="5">
    <source>
        <dbReference type="PROSITE" id="PS50184"/>
    </source>
</evidence>
<dbReference type="KEGG" id="dpl:KGM_204765"/>
<feature type="region of interest" description="Disordered" evidence="4">
    <location>
        <begin position="224"/>
        <end position="275"/>
    </location>
</feature>
<keyword evidence="3" id="KW-0732">Signal</keyword>
<dbReference type="EMBL" id="AGBW02008947">
    <property type="protein sequence ID" value="OWR52108.1"/>
    <property type="molecule type" value="Genomic_DNA"/>
</dbReference>
<feature type="region of interest" description="Disordered" evidence="4">
    <location>
        <begin position="155"/>
        <end position="178"/>
    </location>
</feature>
<evidence type="ECO:0000256" key="2">
    <source>
        <dbReference type="ARBA" id="ARBA00022525"/>
    </source>
</evidence>
<proteinExistence type="predicted"/>
<gene>
    <name evidence="6" type="ORF">KGM_204765</name>
</gene>
<reference evidence="6 7" key="1">
    <citation type="journal article" date="2011" name="Cell">
        <title>The monarch butterfly genome yields insights into long-distance migration.</title>
        <authorList>
            <person name="Zhan S."/>
            <person name="Merlin C."/>
            <person name="Boore J.L."/>
            <person name="Reppert S.M."/>
        </authorList>
    </citation>
    <scope>NUCLEOTIDE SEQUENCE [LARGE SCALE GENOMIC DNA]</scope>
    <source>
        <strain evidence="6">F-2</strain>
    </source>
</reference>
<feature type="region of interest" description="Disordered" evidence="4">
    <location>
        <begin position="809"/>
        <end position="867"/>
    </location>
</feature>
<feature type="domain" description="VWFC" evidence="5">
    <location>
        <begin position="84"/>
        <end position="144"/>
    </location>
</feature>
<feature type="compositionally biased region" description="Basic and acidic residues" evidence="4">
    <location>
        <begin position="228"/>
        <end position="250"/>
    </location>
</feature>
<organism evidence="6 7">
    <name type="scientific">Danaus plexippus plexippus</name>
    <dbReference type="NCBI Taxonomy" id="278856"/>
    <lineage>
        <taxon>Eukaryota</taxon>
        <taxon>Metazoa</taxon>
        <taxon>Ecdysozoa</taxon>
        <taxon>Arthropoda</taxon>
        <taxon>Hexapoda</taxon>
        <taxon>Insecta</taxon>
        <taxon>Pterygota</taxon>
        <taxon>Neoptera</taxon>
        <taxon>Endopterygota</taxon>
        <taxon>Lepidoptera</taxon>
        <taxon>Glossata</taxon>
        <taxon>Ditrysia</taxon>
        <taxon>Papilionoidea</taxon>
        <taxon>Nymphalidae</taxon>
        <taxon>Danainae</taxon>
        <taxon>Danaini</taxon>
        <taxon>Danaina</taxon>
        <taxon>Danaus</taxon>
        <taxon>Danaus</taxon>
    </lineage>
</organism>
<evidence type="ECO:0000256" key="1">
    <source>
        <dbReference type="ARBA" id="ARBA00004613"/>
    </source>
</evidence>
<feature type="compositionally biased region" description="Polar residues" evidence="4">
    <location>
        <begin position="251"/>
        <end position="275"/>
    </location>
</feature>
<sequence length="867" mass="94251">MERKRYASPLPNVTMVDIGLKQGSCAVGDVVYMSGDSFPGSSACERCACSAGEVSCEKQRCEPRPGCKAVHRPDHCCPTYQCECEQEGRIYGNGEKLVDPHDPCRVCYCQGGEVVCRRIACFLRDDCRPRLVPGRCCPEYDNCPLRGVTSLPGMASTSSVSSVEDGESSMAPAEPVEPPKPVITIKEITPVSEIPVTDVKIKEILPSPGIEEVEVYTSPKSQLIAREATSERNVNETESDAKQESSDTKDVSLSSKIPTNYNPANSDNPNDGTPTKITVSTVDSNNEDFALSKISNVVAMMGSPSEPDSHMLSLTTKAPVMEEEDLSFLDHNPAFPPIPDDLSVLTNHDDEILPEQNLDIEHGAMDHEVNNVASPVVTEAPIFKEATTLNLISSAAVVTKENSLETIETSTHRLIDNTPSSITKDNPMLNMRSVIPTEILNAPSLISDEVTGDLLDVTENPAVLSSTSENVNSTEYPLSTSEENKELATHTNMSYAVENGTFLNPEEFADSSSSSEAVTPKVDQGFTESLMTSNGKGSDETTNSLSKSTDIISQTEFSSIPIETSDQNPHETIDKERNDTIDSTVNSLELTSLQSVPNESEIDTVSRNIPMELKDQSFENSETTEFILTSFGSQEITTDPVELINPGSDSDRNSAFIDPSGGRKTNVLTDLINLVGDVASISDHTEASDIERQTLKPTTISDSEELIPVNVASSYKSKNKNWNQNSITEVPFKTKVSKQKVVEIEGEDADTITDSPPPYDKVEPTTRRTLIDNVSDDKVENNTKITGKKDIEIITQSYVPTIQRRPTKVVLKGDESSAEEDGTTADPALVKDKDENNTSIEAETSTEVHFMESESSERSTAEPSAAQ</sequence>
<protein>
    <recommendedName>
        <fullName evidence="5">VWFC domain-containing protein</fullName>
    </recommendedName>
</protein>
<dbReference type="PANTHER" id="PTHR46698">
    <property type="entry name" value="CROSSVEINLESS 2"/>
    <property type="match status" value="1"/>
</dbReference>
<dbReference type="InterPro" id="IPR001007">
    <property type="entry name" value="VWF_dom"/>
</dbReference>
<name>A0A212FEH4_DANPL</name>
<dbReference type="AlphaFoldDB" id="A0A212FEH4"/>
<feature type="compositionally biased region" description="Polar residues" evidence="4">
    <location>
        <begin position="837"/>
        <end position="847"/>
    </location>
</feature>
<evidence type="ECO:0000313" key="6">
    <source>
        <dbReference type="EMBL" id="OWR52108.1"/>
    </source>
</evidence>
<dbReference type="Pfam" id="PF23334">
    <property type="entry name" value="VWC2L_2nd"/>
    <property type="match status" value="1"/>
</dbReference>
<dbReference type="Gene3D" id="2.10.70.10">
    <property type="entry name" value="Complement Module, domain 1"/>
    <property type="match status" value="1"/>
</dbReference>
<comment type="caution">
    <text evidence="6">The sequence shown here is derived from an EMBL/GenBank/DDBJ whole genome shotgun (WGS) entry which is preliminary data.</text>
</comment>
<feature type="region of interest" description="Disordered" evidence="4">
    <location>
        <begin position="527"/>
        <end position="573"/>
    </location>
</feature>
<comment type="subcellular location">
    <subcellularLocation>
        <location evidence="1">Secreted</location>
    </subcellularLocation>
</comment>
<dbReference type="GO" id="GO:0030513">
    <property type="term" value="P:positive regulation of BMP signaling pathway"/>
    <property type="evidence" value="ECO:0007669"/>
    <property type="project" value="TreeGrafter"/>
</dbReference>
<dbReference type="eggNOG" id="ENOG502S40M">
    <property type="taxonomic scope" value="Eukaryota"/>
</dbReference>
<dbReference type="InterPro" id="IPR052424">
    <property type="entry name" value="Kielin_Chordin-BMP_Reg"/>
</dbReference>
<dbReference type="SUPFAM" id="SSF57603">
    <property type="entry name" value="FnI-like domain"/>
    <property type="match status" value="2"/>
</dbReference>
<dbReference type="GO" id="GO:0005576">
    <property type="term" value="C:extracellular region"/>
    <property type="evidence" value="ECO:0007669"/>
    <property type="project" value="UniProtKB-SubCell"/>
</dbReference>
<keyword evidence="2" id="KW-0964">Secreted</keyword>
<dbReference type="PROSITE" id="PS50184">
    <property type="entry name" value="VWFC_2"/>
    <property type="match status" value="2"/>
</dbReference>
<feature type="compositionally biased region" description="Low complexity" evidence="4">
    <location>
        <begin position="156"/>
        <end position="174"/>
    </location>
</feature>
<feature type="domain" description="VWFC" evidence="5">
    <location>
        <begin position="23"/>
        <end position="83"/>
    </location>
</feature>
<dbReference type="SMART" id="SM00214">
    <property type="entry name" value="VWC"/>
    <property type="match status" value="2"/>
</dbReference>